<dbReference type="OrthoDB" id="5173664at2"/>
<organism evidence="1 2">
    <name type="scientific">Klenkia marina</name>
    <dbReference type="NCBI Taxonomy" id="1960309"/>
    <lineage>
        <taxon>Bacteria</taxon>
        <taxon>Bacillati</taxon>
        <taxon>Actinomycetota</taxon>
        <taxon>Actinomycetes</taxon>
        <taxon>Geodermatophilales</taxon>
        <taxon>Geodermatophilaceae</taxon>
        <taxon>Klenkia</taxon>
    </lineage>
</organism>
<protein>
    <submittedName>
        <fullName evidence="1">Glycosyl transferases group 1</fullName>
    </submittedName>
</protein>
<evidence type="ECO:0000313" key="1">
    <source>
        <dbReference type="EMBL" id="SCX38255.1"/>
    </source>
</evidence>
<dbReference type="STRING" id="1960309.SAMN03159343_0354"/>
<keyword evidence="2" id="KW-1185">Reference proteome</keyword>
<reference evidence="2" key="1">
    <citation type="submission" date="2016-10" db="EMBL/GenBank/DDBJ databases">
        <authorList>
            <person name="Varghese N."/>
            <person name="Submissions S."/>
        </authorList>
    </citation>
    <scope>NUCLEOTIDE SEQUENCE [LARGE SCALE GENOMIC DNA]</scope>
    <source>
        <strain evidence="2">DSM 45722</strain>
    </source>
</reference>
<name>A0A1G4XAK2_9ACTN</name>
<accession>A0A1G4XAK2</accession>
<evidence type="ECO:0000313" key="2">
    <source>
        <dbReference type="Proteomes" id="UP000198981"/>
    </source>
</evidence>
<dbReference type="GO" id="GO:0016740">
    <property type="term" value="F:transferase activity"/>
    <property type="evidence" value="ECO:0007669"/>
    <property type="project" value="UniProtKB-KW"/>
</dbReference>
<keyword evidence="1" id="KW-0808">Transferase</keyword>
<sequence>MDILVCKTKYTGVSYHRVDEPARAVAEADVGVRVQVVAGLATTMSRGAEPVVLDVDDQGADVVVLQLPKTTELLQCMRILQARGVAVVVEVDDLLSGVPFGNVGHGLVAAGKAKRVAECAREADAVTVTTPALQAEYGGHGRAFVVPNAVPRRLAELPPAYERDPGVVEVGWAGNVGGHPYDLQEIGTGLRQALDAGRGASRFTVLGQKWDARERLGLVEEPVEVPWIPQVDGYIQALGELFDIGIAPLRSDRFNAAKSWLKVLEYSARGVYAVRSATPEYERLGLGWRARSAKDWAKGLTKGIQDADWRREQARQAREVVLDRHLTEHTVPSWVAAWERAAEHRADALRRGPVAVG</sequence>
<gene>
    <name evidence="1" type="ORF">SAMN03159343_0354</name>
</gene>
<dbReference type="SUPFAM" id="SSF53756">
    <property type="entry name" value="UDP-Glycosyltransferase/glycogen phosphorylase"/>
    <property type="match status" value="1"/>
</dbReference>
<proteinExistence type="predicted"/>
<dbReference type="EMBL" id="FMUH01000001">
    <property type="protein sequence ID" value="SCX38255.1"/>
    <property type="molecule type" value="Genomic_DNA"/>
</dbReference>
<dbReference type="Proteomes" id="UP000198981">
    <property type="component" value="Unassembled WGS sequence"/>
</dbReference>
<dbReference type="RefSeq" id="WP_092799101.1">
    <property type="nucleotide sequence ID" value="NZ_FMUH01000001.1"/>
</dbReference>
<dbReference type="AlphaFoldDB" id="A0A1G4XAK2"/>